<reference evidence="3" key="2">
    <citation type="submission" date="2020-10" db="UniProtKB">
        <authorList>
            <consortium name="WormBaseParasite"/>
        </authorList>
    </citation>
    <scope>IDENTIFICATION</scope>
</reference>
<evidence type="ECO:0000256" key="1">
    <source>
        <dbReference type="SAM" id="SignalP"/>
    </source>
</evidence>
<keyword evidence="1" id="KW-0732">Signal</keyword>
<reference evidence="2" key="1">
    <citation type="journal article" date="2013" name="Genetics">
        <title>The draft genome and transcriptome of Panagrellus redivivus are shaped by the harsh demands of a free-living lifestyle.</title>
        <authorList>
            <person name="Srinivasan J."/>
            <person name="Dillman A.R."/>
            <person name="Macchietto M.G."/>
            <person name="Heikkinen L."/>
            <person name="Lakso M."/>
            <person name="Fracchia K.M."/>
            <person name="Antoshechkin I."/>
            <person name="Mortazavi A."/>
            <person name="Wong G."/>
            <person name="Sternberg P.W."/>
        </authorList>
    </citation>
    <scope>NUCLEOTIDE SEQUENCE [LARGE SCALE GENOMIC DNA]</scope>
    <source>
        <strain evidence="2">MT8872</strain>
    </source>
</reference>
<dbReference type="WBParaSite" id="Pan_g17224.t1">
    <property type="protein sequence ID" value="Pan_g17224.t1"/>
    <property type="gene ID" value="Pan_g17224"/>
</dbReference>
<sequence>MKLLLFTLLVLFLGAELFVEARRRHQYHGPAELNADLYPIFCDKWRKLSFGPIKVFPALKIQCFTDLEENVIGRELTLGAKTASEELGCAVRIPKGMTLKVISIEYDDVNNNAVRVYSGSHCRHMNATHVDIVNTDDTYGPFTSRYTVLQYRPSNYINELVFVLSKEGETE</sequence>
<organism evidence="2 3">
    <name type="scientific">Panagrellus redivivus</name>
    <name type="common">Microworm</name>
    <dbReference type="NCBI Taxonomy" id="6233"/>
    <lineage>
        <taxon>Eukaryota</taxon>
        <taxon>Metazoa</taxon>
        <taxon>Ecdysozoa</taxon>
        <taxon>Nematoda</taxon>
        <taxon>Chromadorea</taxon>
        <taxon>Rhabditida</taxon>
        <taxon>Tylenchina</taxon>
        <taxon>Panagrolaimomorpha</taxon>
        <taxon>Panagrolaimoidea</taxon>
        <taxon>Panagrolaimidae</taxon>
        <taxon>Panagrellus</taxon>
    </lineage>
</organism>
<feature type="signal peptide" evidence="1">
    <location>
        <begin position="1"/>
        <end position="21"/>
    </location>
</feature>
<name>A0A7E4V6Q6_PANRE</name>
<feature type="chain" id="PRO_5028836959" evidence="1">
    <location>
        <begin position="22"/>
        <end position="171"/>
    </location>
</feature>
<dbReference type="AlphaFoldDB" id="A0A7E4V6Q6"/>
<evidence type="ECO:0000313" key="2">
    <source>
        <dbReference type="Proteomes" id="UP000492821"/>
    </source>
</evidence>
<accession>A0A7E4V6Q6</accession>
<proteinExistence type="predicted"/>
<keyword evidence="2" id="KW-1185">Reference proteome</keyword>
<protein>
    <submittedName>
        <fullName evidence="3">Secreted protein</fullName>
    </submittedName>
</protein>
<dbReference type="Proteomes" id="UP000492821">
    <property type="component" value="Unassembled WGS sequence"/>
</dbReference>
<evidence type="ECO:0000313" key="3">
    <source>
        <dbReference type="WBParaSite" id="Pan_g17224.t1"/>
    </source>
</evidence>